<dbReference type="HOGENOM" id="CLU_018204_12_2_6"/>
<dbReference type="Pfam" id="PF12806">
    <property type="entry name" value="Acyl-CoA_dh_C"/>
    <property type="match status" value="1"/>
</dbReference>
<dbReference type="EMBL" id="DS999411">
    <property type="protein sequence ID" value="EED36758.1"/>
    <property type="molecule type" value="Genomic_DNA"/>
</dbReference>
<dbReference type="Pfam" id="PF02770">
    <property type="entry name" value="Acyl-CoA_dh_M"/>
    <property type="match status" value="1"/>
</dbReference>
<proteinExistence type="inferred from homology"/>
<reference evidence="11" key="1">
    <citation type="journal article" date="2013" name="BMC Microbiol.">
        <title>Taxonomy and evolution of bacteriochlorophyll a-containing members of the OM60/NOR5 clade of marine gammaproteobacteria: description of Luminiphilus syltensis gen. nov., sp. nov., reclassification of Haliea rubra as Pseudohaliea rubra gen. nov., comb. nov., and emendation of Chromatocurvus halotolerans.</title>
        <authorList>
            <person name="Spring S."/>
            <person name="Riedel T."/>
            <person name="Sproer C."/>
            <person name="Yan S."/>
            <person name="Harder J."/>
            <person name="Fuchs B.M."/>
        </authorList>
    </citation>
    <scope>NUCLEOTIDE SEQUENCE [LARGE SCALE GENOMIC DNA]</scope>
    <source>
        <strain evidence="11">NOR51-B</strain>
    </source>
</reference>
<gene>
    <name evidence="10" type="ORF">NOR51B_2710</name>
</gene>
<accession>B8KRI8</accession>
<name>B8KRI8_9GAMM</name>
<sequence length="602" mass="66215">MTAPLLSRRDIEFYLYEVFQAEDLTSRARYSDHNRESFDAALDLAEKIAVDHFLPIRKKVDRNPPEFDGERVRLIPDIKAAYEAVAEAGLIAADQDYSMGGMQLPPVVSASATAYLTAAGSTTNGYHALTAANASLLEAHGDEEQIATWVPRLRSGEFAGTMALSEPHAGSSLSDITTKAVLQSDGSYRLYGSKIWISGGDQELSSNIVHAVLARIEGAPPGVPGISLFICPKFLLDESGQVSRRNDVHLTGLFHKMGGRGHTSTALNFGEREGAVAFLVGQPNAGLGYMFHMMNEARVMVGMMAATLALTGFQYALWYARERTQGRLPSNKNPLSAPVALIDHADVRRMLLAQKAYAEGAFSLCLFASQLVDDARTHPDSEQREWAHDLLDFLTPIVKTFPSEFGPRANDLAIQVLGGAGYTDEHPVEMMYRDNRLNPIHEGTTGIQALDLLGRKLTEKKMRGYITCVGAMEREQIKASKWESLLEMDMALGSALGHLKRATEALVSALNEENTDLALANAPVYLQLFGHVVVGWMWLRQGRAAVEALQGADLDQTEEAFYRGKLQAMNYFGRWELPQTAVWSDLLCSLDATPLEMDPDWF</sequence>
<dbReference type="InterPro" id="IPR036250">
    <property type="entry name" value="AcylCo_DH-like_C"/>
</dbReference>
<dbReference type="SUPFAM" id="SSF47203">
    <property type="entry name" value="Acyl-CoA dehydrogenase C-terminal domain-like"/>
    <property type="match status" value="1"/>
</dbReference>
<feature type="domain" description="Acetyl-CoA dehydrogenase-like C-terminal" evidence="9">
    <location>
        <begin position="484"/>
        <end position="598"/>
    </location>
</feature>
<dbReference type="SUPFAM" id="SSF56645">
    <property type="entry name" value="Acyl-CoA dehydrogenase NM domain-like"/>
    <property type="match status" value="1"/>
</dbReference>
<feature type="domain" description="Acyl-CoA dehydrogenase/oxidase N-terminal" evidence="8">
    <location>
        <begin position="42"/>
        <end position="157"/>
    </location>
</feature>
<feature type="domain" description="Acyl-CoA oxidase/dehydrogenase middle" evidence="7">
    <location>
        <begin position="162"/>
        <end position="269"/>
    </location>
</feature>
<evidence type="ECO:0000256" key="2">
    <source>
        <dbReference type="ARBA" id="ARBA00009347"/>
    </source>
</evidence>
<dbReference type="OrthoDB" id="9807883at2"/>
<dbReference type="Pfam" id="PF00441">
    <property type="entry name" value="Acyl-CoA_dh_1"/>
    <property type="match status" value="1"/>
</dbReference>
<evidence type="ECO:0000313" key="10">
    <source>
        <dbReference type="EMBL" id="EED36758.1"/>
    </source>
</evidence>
<evidence type="ECO:0000259" key="9">
    <source>
        <dbReference type="Pfam" id="PF12806"/>
    </source>
</evidence>
<dbReference type="GO" id="GO:0050660">
    <property type="term" value="F:flavin adenine dinucleotide binding"/>
    <property type="evidence" value="ECO:0007669"/>
    <property type="project" value="InterPro"/>
</dbReference>
<comment type="similarity">
    <text evidence="2 5">Belongs to the acyl-CoA dehydrogenase family.</text>
</comment>
<dbReference type="InterPro" id="IPR025878">
    <property type="entry name" value="Acyl-CoA_dh-like_C_dom"/>
</dbReference>
<evidence type="ECO:0000256" key="5">
    <source>
        <dbReference type="RuleBase" id="RU362125"/>
    </source>
</evidence>
<keyword evidence="11" id="KW-1185">Reference proteome</keyword>
<keyword evidence="5" id="KW-0560">Oxidoreductase</keyword>
<dbReference type="PANTHER" id="PTHR42803:SF3">
    <property type="entry name" value="ACYL-COA DEHYDROGENASE-RELATED"/>
    <property type="match status" value="1"/>
</dbReference>
<evidence type="ECO:0000259" key="7">
    <source>
        <dbReference type="Pfam" id="PF02770"/>
    </source>
</evidence>
<keyword evidence="3 5" id="KW-0285">Flavoprotein</keyword>
<evidence type="ECO:0000256" key="3">
    <source>
        <dbReference type="ARBA" id="ARBA00022630"/>
    </source>
</evidence>
<dbReference type="RefSeq" id="WP_009021500.1">
    <property type="nucleotide sequence ID" value="NZ_DS999411.1"/>
</dbReference>
<dbReference type="AlphaFoldDB" id="B8KRI8"/>
<dbReference type="eggNOG" id="COG1960">
    <property type="taxonomic scope" value="Bacteria"/>
</dbReference>
<dbReference type="InterPro" id="IPR006091">
    <property type="entry name" value="Acyl-CoA_Oxase/DH_mid-dom"/>
</dbReference>
<evidence type="ECO:0000259" key="8">
    <source>
        <dbReference type="Pfam" id="PF02771"/>
    </source>
</evidence>
<dbReference type="InterPro" id="IPR009075">
    <property type="entry name" value="AcylCo_DH/oxidase_C"/>
</dbReference>
<dbReference type="Proteomes" id="UP000004699">
    <property type="component" value="Unassembled WGS sequence"/>
</dbReference>
<dbReference type="InterPro" id="IPR046373">
    <property type="entry name" value="Acyl-CoA_Oxase/DH_mid-dom_sf"/>
</dbReference>
<feature type="domain" description="Acyl-CoA dehydrogenase/oxidase C-terminal" evidence="6">
    <location>
        <begin position="284"/>
        <end position="451"/>
    </location>
</feature>
<evidence type="ECO:0000313" key="11">
    <source>
        <dbReference type="Proteomes" id="UP000004699"/>
    </source>
</evidence>
<dbReference type="InterPro" id="IPR037069">
    <property type="entry name" value="AcylCoA_DH/ox_N_sf"/>
</dbReference>
<dbReference type="InterPro" id="IPR052166">
    <property type="entry name" value="Diverse_Acyl-CoA_DH"/>
</dbReference>
<protein>
    <submittedName>
        <fullName evidence="10">Acyl-CoA dehydrogenase domain protein</fullName>
    </submittedName>
</protein>
<comment type="cofactor">
    <cofactor evidence="1 5">
        <name>FAD</name>
        <dbReference type="ChEBI" id="CHEBI:57692"/>
    </cofactor>
</comment>
<evidence type="ECO:0000256" key="1">
    <source>
        <dbReference type="ARBA" id="ARBA00001974"/>
    </source>
</evidence>
<dbReference type="InterPro" id="IPR013786">
    <property type="entry name" value="AcylCoA_DH/ox_N"/>
</dbReference>
<dbReference type="InterPro" id="IPR009100">
    <property type="entry name" value="AcylCoA_DH/oxidase_NM_dom_sf"/>
</dbReference>
<evidence type="ECO:0000259" key="6">
    <source>
        <dbReference type="Pfam" id="PF00441"/>
    </source>
</evidence>
<evidence type="ECO:0000256" key="4">
    <source>
        <dbReference type="ARBA" id="ARBA00022827"/>
    </source>
</evidence>
<dbReference type="Pfam" id="PF02771">
    <property type="entry name" value="Acyl-CoA_dh_N"/>
    <property type="match status" value="1"/>
</dbReference>
<dbReference type="PANTHER" id="PTHR42803">
    <property type="entry name" value="ACYL-COA DEHYDROGENASE"/>
    <property type="match status" value="1"/>
</dbReference>
<dbReference type="Gene3D" id="1.10.540.10">
    <property type="entry name" value="Acyl-CoA dehydrogenase/oxidase, N-terminal domain"/>
    <property type="match status" value="1"/>
</dbReference>
<organism evidence="10 11">
    <name type="scientific">Luminiphilus syltensis NOR5-1B</name>
    <dbReference type="NCBI Taxonomy" id="565045"/>
    <lineage>
        <taxon>Bacteria</taxon>
        <taxon>Pseudomonadati</taxon>
        <taxon>Pseudomonadota</taxon>
        <taxon>Gammaproteobacteria</taxon>
        <taxon>Cellvibrionales</taxon>
        <taxon>Halieaceae</taxon>
        <taxon>Luminiphilus</taxon>
    </lineage>
</organism>
<dbReference type="STRING" id="565045.NOR51B_2710"/>
<keyword evidence="4 5" id="KW-0274">FAD</keyword>
<dbReference type="GO" id="GO:0016627">
    <property type="term" value="F:oxidoreductase activity, acting on the CH-CH group of donors"/>
    <property type="evidence" value="ECO:0007669"/>
    <property type="project" value="InterPro"/>
</dbReference>
<dbReference type="Gene3D" id="1.20.140.10">
    <property type="entry name" value="Butyryl-CoA Dehydrogenase, subunit A, domain 3"/>
    <property type="match status" value="1"/>
</dbReference>
<dbReference type="Gene3D" id="2.40.110.10">
    <property type="entry name" value="Butyryl-CoA Dehydrogenase, subunit A, domain 2"/>
    <property type="match status" value="1"/>
</dbReference>